<dbReference type="InterPro" id="IPR017740">
    <property type="entry name" value="TssA-like"/>
</dbReference>
<dbReference type="Pfam" id="PF06812">
    <property type="entry name" value="ImpA_N"/>
    <property type="match status" value="1"/>
</dbReference>
<evidence type="ECO:0000259" key="1">
    <source>
        <dbReference type="Pfam" id="PF06812"/>
    </source>
</evidence>
<gene>
    <name evidence="2" type="ORF">B1A_15419</name>
</gene>
<dbReference type="InterPro" id="IPR010657">
    <property type="entry name" value="ImpA_N"/>
</dbReference>
<name>T1AP37_9ZZZZ</name>
<dbReference type="PANTHER" id="PTHR37951:SF1">
    <property type="entry name" value="TYPE VI SECRETION SYSTEM COMPONENT TSSA1"/>
    <property type="match status" value="1"/>
</dbReference>
<proteinExistence type="predicted"/>
<feature type="domain" description="ImpA N-terminal" evidence="1">
    <location>
        <begin position="10"/>
        <end position="71"/>
    </location>
</feature>
<dbReference type="EMBL" id="AUZX01011314">
    <property type="protein sequence ID" value="EQD43860.1"/>
    <property type="molecule type" value="Genomic_DNA"/>
</dbReference>
<dbReference type="AlphaFoldDB" id="T1AP37"/>
<accession>T1AP37</accession>
<reference evidence="2" key="1">
    <citation type="submission" date="2013-08" db="EMBL/GenBank/DDBJ databases">
        <authorList>
            <person name="Mendez C."/>
            <person name="Richter M."/>
            <person name="Ferrer M."/>
            <person name="Sanchez J."/>
        </authorList>
    </citation>
    <scope>NUCLEOTIDE SEQUENCE</scope>
</reference>
<comment type="caution">
    <text evidence="2">The sequence shown here is derived from an EMBL/GenBank/DDBJ whole genome shotgun (WGS) entry which is preliminary data.</text>
</comment>
<feature type="non-terminal residue" evidence="2">
    <location>
        <position position="71"/>
    </location>
</feature>
<evidence type="ECO:0000313" key="2">
    <source>
        <dbReference type="EMBL" id="EQD43860.1"/>
    </source>
</evidence>
<organism evidence="2">
    <name type="scientific">mine drainage metagenome</name>
    <dbReference type="NCBI Taxonomy" id="410659"/>
    <lineage>
        <taxon>unclassified sequences</taxon>
        <taxon>metagenomes</taxon>
        <taxon>ecological metagenomes</taxon>
    </lineage>
</organism>
<sequence length="71" mass="8298">MSDLNIELMLQPISSDKPCGEDLSYDPEFMELERLIQGTPEREMGDVKIAAEEPDWRDISRRCKELLTRTR</sequence>
<reference evidence="2" key="2">
    <citation type="journal article" date="2014" name="ISME J.">
        <title>Microbial stratification in low pH oxic and suboxic macroscopic growths along an acid mine drainage.</title>
        <authorList>
            <person name="Mendez-Garcia C."/>
            <person name="Mesa V."/>
            <person name="Sprenger R.R."/>
            <person name="Richter M."/>
            <person name="Diez M.S."/>
            <person name="Solano J."/>
            <person name="Bargiela R."/>
            <person name="Golyshina O.V."/>
            <person name="Manteca A."/>
            <person name="Ramos J.L."/>
            <person name="Gallego J.R."/>
            <person name="Llorente I."/>
            <person name="Martins Dos Santos V.A."/>
            <person name="Jensen O.N."/>
            <person name="Pelaez A.I."/>
            <person name="Sanchez J."/>
            <person name="Ferrer M."/>
        </authorList>
    </citation>
    <scope>NUCLEOTIDE SEQUENCE</scope>
</reference>
<protein>
    <submittedName>
        <fullName evidence="2">Type VI secretion-associated protein, ImpA family</fullName>
    </submittedName>
</protein>
<dbReference type="PANTHER" id="PTHR37951">
    <property type="entry name" value="CYTOPLASMIC PROTEIN-RELATED"/>
    <property type="match status" value="1"/>
</dbReference>